<organism evidence="2 3">
    <name type="scientific">Pristionchus mayeri</name>
    <dbReference type="NCBI Taxonomy" id="1317129"/>
    <lineage>
        <taxon>Eukaryota</taxon>
        <taxon>Metazoa</taxon>
        <taxon>Ecdysozoa</taxon>
        <taxon>Nematoda</taxon>
        <taxon>Chromadorea</taxon>
        <taxon>Rhabditida</taxon>
        <taxon>Rhabditina</taxon>
        <taxon>Diplogasteromorpha</taxon>
        <taxon>Diplogasteroidea</taxon>
        <taxon>Neodiplogasteridae</taxon>
        <taxon>Pristionchus</taxon>
    </lineage>
</organism>
<feature type="compositionally biased region" description="Polar residues" evidence="1">
    <location>
        <begin position="47"/>
        <end position="61"/>
    </location>
</feature>
<protein>
    <submittedName>
        <fullName evidence="2">Uncharacterized protein</fullName>
    </submittedName>
</protein>
<reference evidence="3" key="1">
    <citation type="submission" date="2022-10" db="EMBL/GenBank/DDBJ databases">
        <title>Genome assembly of Pristionchus species.</title>
        <authorList>
            <person name="Yoshida K."/>
            <person name="Sommer R.J."/>
        </authorList>
    </citation>
    <scope>NUCLEOTIDE SEQUENCE [LARGE SCALE GENOMIC DNA]</scope>
    <source>
        <strain evidence="3">RS5460</strain>
    </source>
</reference>
<keyword evidence="3" id="KW-1185">Reference proteome</keyword>
<sequence>TSGCRAKEEATMEQNVKRASRELENIVAGIIKKGSKVSKAIREQDSSCESTEASDYETSGDSAPRKKKAEDRQVVRLRFAGSFADQEGNNSYVYIKRKAILTSRMDEARLISDPNMKSEPVLKVKVSRCADPEWTHLTIMIMDRNERLMATVDLECRGEVARAVRINGMEAKPTSG</sequence>
<evidence type="ECO:0000313" key="3">
    <source>
        <dbReference type="Proteomes" id="UP001328107"/>
    </source>
</evidence>
<gene>
    <name evidence="2" type="ORF">PMAYCL1PPCAC_05826</name>
</gene>
<feature type="region of interest" description="Disordered" evidence="1">
    <location>
        <begin position="34"/>
        <end position="70"/>
    </location>
</feature>
<evidence type="ECO:0000313" key="2">
    <source>
        <dbReference type="EMBL" id="GMR35631.1"/>
    </source>
</evidence>
<dbReference type="Proteomes" id="UP001328107">
    <property type="component" value="Unassembled WGS sequence"/>
</dbReference>
<proteinExistence type="predicted"/>
<evidence type="ECO:0000256" key="1">
    <source>
        <dbReference type="SAM" id="MobiDB-lite"/>
    </source>
</evidence>
<name>A0AAN5CBX2_9BILA</name>
<accession>A0AAN5CBX2</accession>
<dbReference type="AlphaFoldDB" id="A0AAN5CBX2"/>
<comment type="caution">
    <text evidence="2">The sequence shown here is derived from an EMBL/GenBank/DDBJ whole genome shotgun (WGS) entry which is preliminary data.</text>
</comment>
<feature type="non-terminal residue" evidence="2">
    <location>
        <position position="176"/>
    </location>
</feature>
<feature type="non-terminal residue" evidence="2">
    <location>
        <position position="1"/>
    </location>
</feature>
<dbReference type="EMBL" id="BTRK01000002">
    <property type="protein sequence ID" value="GMR35631.1"/>
    <property type="molecule type" value="Genomic_DNA"/>
</dbReference>